<organism evidence="2">
    <name type="scientific">Brassica cretica</name>
    <name type="common">Mustard</name>
    <dbReference type="NCBI Taxonomy" id="69181"/>
    <lineage>
        <taxon>Eukaryota</taxon>
        <taxon>Viridiplantae</taxon>
        <taxon>Streptophyta</taxon>
        <taxon>Embryophyta</taxon>
        <taxon>Tracheophyta</taxon>
        <taxon>Spermatophyta</taxon>
        <taxon>Magnoliopsida</taxon>
        <taxon>eudicotyledons</taxon>
        <taxon>Gunneridae</taxon>
        <taxon>Pentapetalae</taxon>
        <taxon>rosids</taxon>
        <taxon>malvids</taxon>
        <taxon>Brassicales</taxon>
        <taxon>Brassicaceae</taxon>
        <taxon>Brassiceae</taxon>
        <taxon>Brassica</taxon>
    </lineage>
</organism>
<protein>
    <submittedName>
        <fullName evidence="2">Uncharacterized protein</fullName>
    </submittedName>
</protein>
<gene>
    <name evidence="3" type="ORF">F2Q68_00014444</name>
    <name evidence="2" type="ORF">F2Q70_00020971</name>
</gene>
<reference evidence="2" key="1">
    <citation type="submission" date="2019-12" db="EMBL/GenBank/DDBJ databases">
        <title>Genome sequencing and annotation of Brassica cretica.</title>
        <authorList>
            <person name="Studholme D.J."/>
            <person name="Sarris P.F."/>
        </authorList>
    </citation>
    <scope>NUCLEOTIDE SEQUENCE</scope>
    <source>
        <strain evidence="3">PFS-001/15</strain>
        <strain evidence="2">PFS-102/07</strain>
        <tissue evidence="2">Leaf</tissue>
    </source>
</reference>
<dbReference type="AlphaFoldDB" id="A0A8S9GLB7"/>
<feature type="coiled-coil region" evidence="1">
    <location>
        <begin position="184"/>
        <end position="211"/>
    </location>
</feature>
<dbReference type="EMBL" id="QGKY02001925">
    <property type="protein sequence ID" value="KAF2547111.1"/>
    <property type="molecule type" value="Genomic_DNA"/>
</dbReference>
<evidence type="ECO:0000313" key="2">
    <source>
        <dbReference type="EMBL" id="KAF2547111.1"/>
    </source>
</evidence>
<keyword evidence="1" id="KW-0175">Coiled coil</keyword>
<name>A0A8S9GLB7_BRACR</name>
<evidence type="ECO:0000256" key="1">
    <source>
        <dbReference type="SAM" id="Coils"/>
    </source>
</evidence>
<accession>A0A8S9GLB7</accession>
<dbReference type="Proteomes" id="UP000712281">
    <property type="component" value="Unassembled WGS sequence"/>
</dbReference>
<evidence type="ECO:0000313" key="3">
    <source>
        <dbReference type="EMBL" id="KAF2555706.1"/>
    </source>
</evidence>
<sequence length="247" mass="28801">MEEMKQDIARIQHATDVARSSSIDIYQQTSIDVRQGTSIDNQMLTSVDDNPPRPHTMKSQHNFHTMEEIDQLVEGIYRAPETTEERLDGRYDDIYFPMDLNISALTSKIEVIQGEFVQIQSYIARRPEALSSIDRRNNKSTDIHHRSSVDDATNRGRLVPKMISNMSDTHYHGEEISADTYATLTRHQFNLESLEDRLQRIENTAATMKEKWLRGDEAMRDFTGTWFNKRKEEMDTYFPISSSFQHY</sequence>
<comment type="caution">
    <text evidence="2">The sequence shown here is derived from an EMBL/GenBank/DDBJ whole genome shotgun (WGS) entry which is preliminary data.</text>
</comment>
<proteinExistence type="predicted"/>
<dbReference type="EMBL" id="QGKW02001940">
    <property type="protein sequence ID" value="KAF2555706.1"/>
    <property type="molecule type" value="Genomic_DNA"/>
</dbReference>